<dbReference type="FunFam" id="1.20.1250.20:FF:000057">
    <property type="entry name" value="MFS general substrate transporter"/>
    <property type="match status" value="1"/>
</dbReference>
<evidence type="ECO:0000313" key="8">
    <source>
        <dbReference type="EMBL" id="CRK24964.1"/>
    </source>
</evidence>
<dbReference type="AlphaFoldDB" id="A0A0G4LSP1"/>
<dbReference type="GO" id="GO:0016020">
    <property type="term" value="C:membrane"/>
    <property type="evidence" value="ECO:0007669"/>
    <property type="project" value="UniProtKB-SubCell"/>
</dbReference>
<keyword evidence="3 7" id="KW-0812">Transmembrane</keyword>
<dbReference type="InterPro" id="IPR036259">
    <property type="entry name" value="MFS_trans_sf"/>
</dbReference>
<dbReference type="Proteomes" id="UP000045706">
    <property type="component" value="Unassembled WGS sequence"/>
</dbReference>
<feature type="transmembrane region" description="Helical" evidence="7">
    <location>
        <begin position="315"/>
        <end position="335"/>
    </location>
</feature>
<dbReference type="Pfam" id="PF07690">
    <property type="entry name" value="MFS_1"/>
    <property type="match status" value="1"/>
</dbReference>
<feature type="transmembrane region" description="Helical" evidence="7">
    <location>
        <begin position="130"/>
        <end position="151"/>
    </location>
</feature>
<keyword evidence="4 7" id="KW-1133">Transmembrane helix</keyword>
<dbReference type="Gene3D" id="1.20.1250.20">
    <property type="entry name" value="MFS general substrate transporter like domains"/>
    <property type="match status" value="2"/>
</dbReference>
<feature type="region of interest" description="Disordered" evidence="6">
    <location>
        <begin position="195"/>
        <end position="217"/>
    </location>
</feature>
<evidence type="ECO:0000313" key="9">
    <source>
        <dbReference type="Proteomes" id="UP000045706"/>
    </source>
</evidence>
<evidence type="ECO:0000256" key="3">
    <source>
        <dbReference type="ARBA" id="ARBA00022692"/>
    </source>
</evidence>
<feature type="transmembrane region" description="Helical" evidence="7">
    <location>
        <begin position="439"/>
        <end position="460"/>
    </location>
</feature>
<dbReference type="SUPFAM" id="SSF103473">
    <property type="entry name" value="MFS general substrate transporter"/>
    <property type="match status" value="1"/>
</dbReference>
<organism evidence="8 9">
    <name type="scientific">Verticillium longisporum</name>
    <name type="common">Verticillium dahliae var. longisporum</name>
    <dbReference type="NCBI Taxonomy" id="100787"/>
    <lineage>
        <taxon>Eukaryota</taxon>
        <taxon>Fungi</taxon>
        <taxon>Dikarya</taxon>
        <taxon>Ascomycota</taxon>
        <taxon>Pezizomycotina</taxon>
        <taxon>Sordariomycetes</taxon>
        <taxon>Hypocreomycetidae</taxon>
        <taxon>Glomerellales</taxon>
        <taxon>Plectosphaerellaceae</taxon>
        <taxon>Verticillium</taxon>
    </lineage>
</organism>
<proteinExistence type="predicted"/>
<keyword evidence="5 7" id="KW-0472">Membrane</keyword>
<dbReference type="PANTHER" id="PTHR43791:SF62">
    <property type="entry name" value="MAJOR FACILITATOR SUPERFAMILY (MFS) PROFILE DOMAIN-CONTAINING PROTEIN"/>
    <property type="match status" value="1"/>
</dbReference>
<evidence type="ECO:0000256" key="6">
    <source>
        <dbReference type="SAM" id="MobiDB-lite"/>
    </source>
</evidence>
<sequence length="480" mass="52760">MSSEKQQAALRDSDKPIDNFVEASIMKGDPEDGLAREGADYSGAVKKTSPEEIALVRKLDWHIMPTLWSMYFLNYLDRNAIAQARLDGLEDDLGLVGSQYNTCISILFVGYLLMQVPSNMLMSSKYVRPSIYMGICMMTWAVVSACTALVHNYAGLVAVRFFLGITEAPFYPGALYMLSIFYTRKEIATRLAISTRATSSPRPSPASSPPPSTTRSAATTGCVTFGVAIMGMFTLADSPLTTRWLTPAQRQLAHDRMLRDTVGLEESKGAKAGFMQAVRDPRLWALCFIQNMHLSACSFNNFFPTVVGSLGFGRTMTLVLTCPPYLVSGIFGYLWGMSSGRFNERTWHITIGMSIAIVGFVISCATMNVAARYVSCFLFTAGAYSINSMVLGWVSATLGQTQEKKAVTLSIVNVVANASYIYTAYLYPKSDGPRYLTAMASNAAFAFACIAGTWALRFWLIHENKKMDRAGNTSGMRFAY</sequence>
<reference evidence="9" key="1">
    <citation type="submission" date="2015-05" db="EMBL/GenBank/DDBJ databases">
        <authorList>
            <person name="Fogelqvist Johan"/>
        </authorList>
    </citation>
    <scope>NUCLEOTIDE SEQUENCE [LARGE SCALE GENOMIC DNA]</scope>
</reference>
<accession>A0A0G4LSP1</accession>
<evidence type="ECO:0000256" key="2">
    <source>
        <dbReference type="ARBA" id="ARBA00022448"/>
    </source>
</evidence>
<evidence type="ECO:0008006" key="10">
    <source>
        <dbReference type="Google" id="ProtNLM"/>
    </source>
</evidence>
<feature type="transmembrane region" description="Helical" evidence="7">
    <location>
        <begin position="157"/>
        <end position="182"/>
    </location>
</feature>
<dbReference type="GO" id="GO:0022857">
    <property type="term" value="F:transmembrane transporter activity"/>
    <property type="evidence" value="ECO:0007669"/>
    <property type="project" value="InterPro"/>
</dbReference>
<evidence type="ECO:0000256" key="1">
    <source>
        <dbReference type="ARBA" id="ARBA00004141"/>
    </source>
</evidence>
<comment type="subcellular location">
    <subcellularLocation>
        <location evidence="1">Membrane</location>
        <topology evidence="1">Multi-pass membrane protein</topology>
    </subcellularLocation>
</comment>
<evidence type="ECO:0000256" key="4">
    <source>
        <dbReference type="ARBA" id="ARBA00022989"/>
    </source>
</evidence>
<gene>
    <name evidence="8" type="ORF">BN1723_013436</name>
</gene>
<name>A0A0G4LSP1_VERLO</name>
<evidence type="ECO:0000256" key="5">
    <source>
        <dbReference type="ARBA" id="ARBA00023136"/>
    </source>
</evidence>
<feature type="transmembrane region" description="Helical" evidence="7">
    <location>
        <begin position="347"/>
        <end position="371"/>
    </location>
</feature>
<dbReference type="InterPro" id="IPR011701">
    <property type="entry name" value="MFS"/>
</dbReference>
<dbReference type="FunFam" id="1.20.1250.20:FF:000013">
    <property type="entry name" value="MFS general substrate transporter"/>
    <property type="match status" value="1"/>
</dbReference>
<feature type="transmembrane region" description="Helical" evidence="7">
    <location>
        <begin position="406"/>
        <end position="427"/>
    </location>
</feature>
<keyword evidence="2" id="KW-0813">Transport</keyword>
<evidence type="ECO:0000256" key="7">
    <source>
        <dbReference type="SAM" id="Phobius"/>
    </source>
</evidence>
<dbReference type="EMBL" id="CVQI01017002">
    <property type="protein sequence ID" value="CRK24964.1"/>
    <property type="molecule type" value="Genomic_DNA"/>
</dbReference>
<feature type="compositionally biased region" description="Pro residues" evidence="6">
    <location>
        <begin position="202"/>
        <end position="212"/>
    </location>
</feature>
<feature type="transmembrane region" description="Helical" evidence="7">
    <location>
        <begin position="377"/>
        <end position="394"/>
    </location>
</feature>
<dbReference type="PANTHER" id="PTHR43791">
    <property type="entry name" value="PERMEASE-RELATED"/>
    <property type="match status" value="1"/>
</dbReference>
<protein>
    <recommendedName>
        <fullName evidence="10">Major facilitator superfamily (MFS) profile domain-containing protein</fullName>
    </recommendedName>
</protein>
<feature type="transmembrane region" description="Helical" evidence="7">
    <location>
        <begin position="283"/>
        <end position="303"/>
    </location>
</feature>